<dbReference type="RefSeq" id="WP_142932886.1">
    <property type="nucleotide sequence ID" value="NZ_ML660167.1"/>
</dbReference>
<protein>
    <submittedName>
        <fullName evidence="1">Uncharacterized protein</fullName>
    </submittedName>
</protein>
<accession>A0A545U919</accession>
<organism evidence="1 2">
    <name type="scientific">Aliikangiella coralliicola</name>
    <dbReference type="NCBI Taxonomy" id="2592383"/>
    <lineage>
        <taxon>Bacteria</taxon>
        <taxon>Pseudomonadati</taxon>
        <taxon>Pseudomonadota</taxon>
        <taxon>Gammaproteobacteria</taxon>
        <taxon>Oceanospirillales</taxon>
        <taxon>Pleioneaceae</taxon>
        <taxon>Aliikangiella</taxon>
    </lineage>
</organism>
<name>A0A545U919_9GAMM</name>
<evidence type="ECO:0000313" key="2">
    <source>
        <dbReference type="Proteomes" id="UP000315439"/>
    </source>
</evidence>
<comment type="caution">
    <text evidence="1">The sequence shown here is derived from an EMBL/GenBank/DDBJ whole genome shotgun (WGS) entry which is preliminary data.</text>
</comment>
<gene>
    <name evidence="1" type="ORF">FLL46_18820</name>
</gene>
<evidence type="ECO:0000313" key="1">
    <source>
        <dbReference type="EMBL" id="TQV85967.1"/>
    </source>
</evidence>
<reference evidence="1 2" key="1">
    <citation type="submission" date="2019-07" db="EMBL/GenBank/DDBJ databases">
        <title>Draft genome for Aliikangiella sp. M105.</title>
        <authorList>
            <person name="Wang G."/>
        </authorList>
    </citation>
    <scope>NUCLEOTIDE SEQUENCE [LARGE SCALE GENOMIC DNA]</scope>
    <source>
        <strain evidence="1 2">M105</strain>
    </source>
</reference>
<proteinExistence type="predicted"/>
<dbReference type="AlphaFoldDB" id="A0A545U919"/>
<dbReference type="EMBL" id="VIKS01000011">
    <property type="protein sequence ID" value="TQV85967.1"/>
    <property type="molecule type" value="Genomic_DNA"/>
</dbReference>
<keyword evidence="2" id="KW-1185">Reference proteome</keyword>
<sequence>MKLKRRKRWCDLGLAPSPPGWYGIPGGLGRGKFAQVEAYFRPKSPHLSLALSSRRGDKNRYGYFKDITLKEKREVILASKPRLKITLIILYFNGIKIKIKAIY</sequence>
<dbReference type="Proteomes" id="UP000315439">
    <property type="component" value="Unassembled WGS sequence"/>
</dbReference>